<dbReference type="GO" id="GO:0051598">
    <property type="term" value="P:meiotic recombination checkpoint signaling"/>
    <property type="evidence" value="ECO:0007669"/>
    <property type="project" value="TreeGrafter"/>
</dbReference>
<feature type="compositionally biased region" description="Polar residues" evidence="6">
    <location>
        <begin position="359"/>
        <end position="372"/>
    </location>
</feature>
<reference evidence="8 9" key="1">
    <citation type="submission" date="2016-05" db="EMBL/GenBank/DDBJ databases">
        <title>Genome sequencing of Trichophyton violaceum CMCC(F)T3l isolated from hair.</title>
        <authorList>
            <person name="Zhan P."/>
            <person name="Tao Y."/>
            <person name="Liu W."/>
        </authorList>
    </citation>
    <scope>NUCLEOTIDE SEQUENCE [LARGE SCALE GENOMIC DNA]</scope>
    <source>
        <strain evidence="9">CMCC(F)T3l</strain>
    </source>
</reference>
<dbReference type="InterPro" id="IPR011011">
    <property type="entry name" value="Znf_FYVE_PHD"/>
</dbReference>
<dbReference type="GO" id="GO:0005634">
    <property type="term" value="C:nucleus"/>
    <property type="evidence" value="ECO:0007669"/>
    <property type="project" value="UniProtKB-SubCell"/>
</dbReference>
<dbReference type="InterPro" id="IPR003511">
    <property type="entry name" value="HORMA_dom"/>
</dbReference>
<evidence type="ECO:0000313" key="9">
    <source>
        <dbReference type="Proteomes" id="UP000243519"/>
    </source>
</evidence>
<comment type="subcellular location">
    <subcellularLocation>
        <location evidence="2">Chromosome</location>
    </subcellularLocation>
    <subcellularLocation>
        <location evidence="1">Nucleus</location>
    </subcellularLocation>
</comment>
<protein>
    <recommendedName>
        <fullName evidence="7">HORMA domain-containing protein</fullName>
    </recommendedName>
</protein>
<evidence type="ECO:0000259" key="7">
    <source>
        <dbReference type="PROSITE" id="PS50815"/>
    </source>
</evidence>
<dbReference type="GO" id="GO:0005694">
    <property type="term" value="C:chromosome"/>
    <property type="evidence" value="ECO:0007669"/>
    <property type="project" value="UniProtKB-SubCell"/>
</dbReference>
<dbReference type="PROSITE" id="PS50815">
    <property type="entry name" value="HORMA"/>
    <property type="match status" value="1"/>
</dbReference>
<feature type="region of interest" description="Disordered" evidence="6">
    <location>
        <begin position="386"/>
        <end position="417"/>
    </location>
</feature>
<dbReference type="PANTHER" id="PTHR48225:SF7">
    <property type="entry name" value="MEIOSIS-SPECIFIC PROTEIN HOP1"/>
    <property type="match status" value="1"/>
</dbReference>
<dbReference type="Gene3D" id="3.30.900.10">
    <property type="entry name" value="HORMA domain"/>
    <property type="match status" value="1"/>
</dbReference>
<sequence length="780" mass="86162">MAQAVCTRPARQTAAAAATTASVASVTAQRNARGQHAANGPVAKTISKPLSLCQPQSLMQKQSLAFAQIMLHASFGTLFYLREFLPLSCFGERDLLNLKRPDSNISYGDFVDGCSGPEAEAGKRGQPLKIILRGRNPKADSVLNLLEHGIFDALEKNVLEAVQLTVFVDKENPSHVLETYTFSFNYTDGGVNELKKGLEAVSLETNVLTTEIKTFRTAKQGLEMIIRRLITLSTFLPILPNKRFLEIHLFYTQNCPQQYEPRGFKPTTHDQILYPRDDNWRKETQLCGIMDSGCHRVGLKVTSLKCTREDADDEEAGTRQIPDTLKYSEKVDRESEVGLECEEPSSQAMTQNSDERSSQESIQVPESTQTRQDAITKGMLQKMLEVPPPDSELIPTQADSYSNPSKTTSGAKPCLSQAQTSKIKQGINLSQATHIAGDKDPQNGRGQVNCQCGWPEPEPDMLECDFCHTRQHLTCYGFLHPNDEKIPVTHACYTCLLGSDESKVFRQIETLVLLRQALKIIIEDGYPLRVKEFAQRLHCSGNEVVQITDLLRKNGFLEPTPGSKRRGFAEKGLPRFRVPDSENIRHRLRNEIFNPLAKISHHYMIPSTQDPQQNGARPIAVPTTAQISSTKPGNMLSSHTNPPHKRAANVQIIPNSEPIVISEDEDDSIATPHAATSVAPSKCQRILPMGNGGRTERDNAATTSPPSSPPHSQYSLASRAQEELRRGLRYGGGRTRPLVDADSQVASVNQPAKQQPLKRRKLSNAAHPIDIGDSAAEESG</sequence>
<evidence type="ECO:0000256" key="3">
    <source>
        <dbReference type="ARBA" id="ARBA00022454"/>
    </source>
</evidence>
<keyword evidence="9" id="KW-1185">Reference proteome</keyword>
<proteinExistence type="predicted"/>
<feature type="region of interest" description="Disordered" evidence="6">
    <location>
        <begin position="673"/>
        <end position="714"/>
    </location>
</feature>
<feature type="domain" description="HORMA" evidence="7">
    <location>
        <begin position="61"/>
        <end position="301"/>
    </location>
</feature>
<keyword evidence="4" id="KW-0539">Nucleus</keyword>
<dbReference type="PANTHER" id="PTHR48225">
    <property type="entry name" value="HORMA DOMAIN-CONTAINING PROTEIN 1"/>
    <property type="match status" value="1"/>
</dbReference>
<dbReference type="InterPro" id="IPR013083">
    <property type="entry name" value="Znf_RING/FYVE/PHD"/>
</dbReference>
<evidence type="ECO:0000256" key="4">
    <source>
        <dbReference type="ARBA" id="ARBA00023242"/>
    </source>
</evidence>
<dbReference type="Gene3D" id="3.30.40.10">
    <property type="entry name" value="Zinc/RING finger domain, C3HC4 (zinc finger)"/>
    <property type="match status" value="1"/>
</dbReference>
<dbReference type="SUPFAM" id="SSF56019">
    <property type="entry name" value="The spindle assembly checkpoint protein mad2"/>
    <property type="match status" value="1"/>
</dbReference>
<keyword evidence="5" id="KW-0469">Meiosis</keyword>
<keyword evidence="3" id="KW-0158">Chromosome</keyword>
<feature type="region of interest" description="Disordered" evidence="6">
    <location>
        <begin position="729"/>
        <end position="780"/>
    </location>
</feature>
<comment type="caution">
    <text evidence="8">The sequence shown here is derived from an EMBL/GenBank/DDBJ whole genome shotgun (WGS) entry which is preliminary data.</text>
</comment>
<evidence type="ECO:0000313" key="8">
    <source>
        <dbReference type="EMBL" id="OAL75350.1"/>
    </source>
</evidence>
<accession>A0A178FSA2</accession>
<evidence type="ECO:0000256" key="2">
    <source>
        <dbReference type="ARBA" id="ARBA00004286"/>
    </source>
</evidence>
<evidence type="ECO:0000256" key="1">
    <source>
        <dbReference type="ARBA" id="ARBA00004123"/>
    </source>
</evidence>
<dbReference type="EMBL" id="LHPN01000001">
    <property type="protein sequence ID" value="OAL75350.1"/>
    <property type="molecule type" value="Genomic_DNA"/>
</dbReference>
<dbReference type="AlphaFoldDB" id="A0A178FSA2"/>
<dbReference type="GO" id="GO:0007130">
    <property type="term" value="P:synaptonemal complex assembly"/>
    <property type="evidence" value="ECO:0007669"/>
    <property type="project" value="TreeGrafter"/>
</dbReference>
<gene>
    <name evidence="8" type="ORF">A7D00_0949</name>
</gene>
<feature type="compositionally biased region" description="Basic and acidic residues" evidence="6">
    <location>
        <begin position="326"/>
        <end position="336"/>
    </location>
</feature>
<dbReference type="OrthoDB" id="1928087at2759"/>
<evidence type="ECO:0000256" key="5">
    <source>
        <dbReference type="ARBA" id="ARBA00023254"/>
    </source>
</evidence>
<dbReference type="Proteomes" id="UP000243519">
    <property type="component" value="Unassembled WGS sequence"/>
</dbReference>
<dbReference type="InterPro" id="IPR036570">
    <property type="entry name" value="HORMA_dom_sf"/>
</dbReference>
<dbReference type="SUPFAM" id="SSF57903">
    <property type="entry name" value="FYVE/PHD zinc finger"/>
    <property type="match status" value="1"/>
</dbReference>
<name>A0A178FSA2_TRIVO</name>
<feature type="compositionally biased region" description="Polar residues" evidence="6">
    <location>
        <begin position="744"/>
        <end position="753"/>
    </location>
</feature>
<dbReference type="InterPro" id="IPR051294">
    <property type="entry name" value="HORMA_MeioticProgression"/>
</dbReference>
<feature type="compositionally biased region" description="Polar residues" evidence="6">
    <location>
        <begin position="397"/>
        <end position="417"/>
    </location>
</feature>
<feature type="region of interest" description="Disordered" evidence="6">
    <location>
        <begin position="309"/>
        <end position="372"/>
    </location>
</feature>
<evidence type="ECO:0000256" key="6">
    <source>
        <dbReference type="SAM" id="MobiDB-lite"/>
    </source>
</evidence>
<dbReference type="Pfam" id="PF02301">
    <property type="entry name" value="HORMA"/>
    <property type="match status" value="1"/>
</dbReference>
<organism evidence="8 9">
    <name type="scientific">Trichophyton violaceum</name>
    <dbReference type="NCBI Taxonomy" id="34388"/>
    <lineage>
        <taxon>Eukaryota</taxon>
        <taxon>Fungi</taxon>
        <taxon>Dikarya</taxon>
        <taxon>Ascomycota</taxon>
        <taxon>Pezizomycotina</taxon>
        <taxon>Eurotiomycetes</taxon>
        <taxon>Eurotiomycetidae</taxon>
        <taxon>Onygenales</taxon>
        <taxon>Arthrodermataceae</taxon>
        <taxon>Trichophyton</taxon>
    </lineage>
</organism>